<dbReference type="Proteomes" id="UP001056384">
    <property type="component" value="Chromosome 3"/>
</dbReference>
<dbReference type="InterPro" id="IPR010730">
    <property type="entry name" value="HET"/>
</dbReference>
<dbReference type="Pfam" id="PF06985">
    <property type="entry name" value="HET"/>
    <property type="match status" value="1"/>
</dbReference>
<gene>
    <name evidence="3" type="ORF">Slin15195_G045150</name>
</gene>
<name>A0A9Q9EGW6_9PEZI</name>
<keyword evidence="4" id="KW-1185">Reference proteome</keyword>
<dbReference type="OrthoDB" id="2157530at2759"/>
<protein>
    <submittedName>
        <fullName evidence="3">Heterokaryon incompatibility</fullName>
    </submittedName>
</protein>
<evidence type="ECO:0000256" key="1">
    <source>
        <dbReference type="SAM" id="MobiDB-lite"/>
    </source>
</evidence>
<sequence length="680" mass="75892">MSFKRQASAHSLAPSKRYQQNLPRRHEESDQPCFRLFNIDTGELESWPLNDHPPYLAASHTWSERVFTSEGLFADQSFGWQGLTTVMRTRCTSIRHCWIDTICIEQTETADKLEQIPLMGQIFGKATCVVVFVNAYLNASQADVDLLAAKLDGALAMCLDEAWTQEGASWQHGEGREWLLLGMKGLLRLANTAWMQRIWTLQEYVLAKEILWIGRDLVPISVDNYAISALPDICNTLHISECLQEDFSVLSTHFAAMANARAGSIDRTRIMELPGNRKATVPVDEVYGVMAASGVIIEARAGETKEGAWNRWCHQAVRDQHIRWVLLPVAANTVSDWISCVFPPFSMRHKLSAASGLDSVCPLGPPSVENGAVIVTARVVGMLHIVRRLGRVHEPTTGVIHRDITVILFASGTWRLAMSVVWAFGGGRYNIFQSRLIAQVLVQSYASALSHVAATSEARFAPVMTSNTQRHVWNDFMAMQQSQMIGLNDCVGYLSVVTLDHSFSMPLVVNLAEHPPDSPLMLMDMNAKGPDQRTQLMVAQRGPQGSALDMPSFHKVGMTLPVSEELSNLWRLAPVIQIRLGGDDCFGCARAQDSPTPELRNMSEQPACSRILLRQLARHQNWVMHKLHYAKRCGLRAPVASSRVARRRLNYSLGILHHRLQDMAGKLWPRAFATRGARTC</sequence>
<dbReference type="PANTHER" id="PTHR24148">
    <property type="entry name" value="ANKYRIN REPEAT DOMAIN-CONTAINING PROTEIN 39 HOMOLOG-RELATED"/>
    <property type="match status" value="1"/>
</dbReference>
<dbReference type="PANTHER" id="PTHR24148:SF73">
    <property type="entry name" value="HET DOMAIN PROTEIN (AFU_ORTHOLOGUE AFUA_8G01020)"/>
    <property type="match status" value="1"/>
</dbReference>
<accession>A0A9Q9EGW6</accession>
<feature type="domain" description="Heterokaryon incompatibility" evidence="2">
    <location>
        <begin position="84"/>
        <end position="203"/>
    </location>
</feature>
<proteinExistence type="predicted"/>
<evidence type="ECO:0000259" key="2">
    <source>
        <dbReference type="Pfam" id="PF06985"/>
    </source>
</evidence>
<dbReference type="InterPro" id="IPR052895">
    <property type="entry name" value="HetReg/Transcr_Mod"/>
</dbReference>
<evidence type="ECO:0000313" key="3">
    <source>
        <dbReference type="EMBL" id="USW51196.1"/>
    </source>
</evidence>
<reference evidence="3" key="1">
    <citation type="submission" date="2022-06" db="EMBL/GenBank/DDBJ databases">
        <title>Complete genome sequences of two strains of the flax pathogen Septoria linicola.</title>
        <authorList>
            <person name="Lapalu N."/>
            <person name="Simon A."/>
            <person name="Demenou B."/>
            <person name="Paumier D."/>
            <person name="Guillot M.-P."/>
            <person name="Gout L."/>
            <person name="Valade R."/>
        </authorList>
    </citation>
    <scope>NUCLEOTIDE SEQUENCE</scope>
    <source>
        <strain evidence="3">SE15195</strain>
    </source>
</reference>
<evidence type="ECO:0000313" key="4">
    <source>
        <dbReference type="Proteomes" id="UP001056384"/>
    </source>
</evidence>
<dbReference type="EMBL" id="CP099420">
    <property type="protein sequence ID" value="USW51196.1"/>
    <property type="molecule type" value="Genomic_DNA"/>
</dbReference>
<organism evidence="3 4">
    <name type="scientific">Septoria linicola</name>
    <dbReference type="NCBI Taxonomy" id="215465"/>
    <lineage>
        <taxon>Eukaryota</taxon>
        <taxon>Fungi</taxon>
        <taxon>Dikarya</taxon>
        <taxon>Ascomycota</taxon>
        <taxon>Pezizomycotina</taxon>
        <taxon>Dothideomycetes</taxon>
        <taxon>Dothideomycetidae</taxon>
        <taxon>Mycosphaerellales</taxon>
        <taxon>Mycosphaerellaceae</taxon>
        <taxon>Septoria</taxon>
    </lineage>
</organism>
<feature type="region of interest" description="Disordered" evidence="1">
    <location>
        <begin position="1"/>
        <end position="29"/>
    </location>
</feature>
<dbReference type="AlphaFoldDB" id="A0A9Q9EGW6"/>